<keyword evidence="2" id="KW-1185">Reference proteome</keyword>
<comment type="caution">
    <text evidence="1">The sequence shown here is derived from an EMBL/GenBank/DDBJ whole genome shotgun (WGS) entry which is preliminary data.</text>
</comment>
<protein>
    <submittedName>
        <fullName evidence="1">Uncharacterized protein</fullName>
    </submittedName>
</protein>
<feature type="non-terminal residue" evidence="1">
    <location>
        <position position="1"/>
    </location>
</feature>
<evidence type="ECO:0000313" key="2">
    <source>
        <dbReference type="Proteomes" id="UP001187192"/>
    </source>
</evidence>
<organism evidence="1 2">
    <name type="scientific">Ficus carica</name>
    <name type="common">Common fig</name>
    <dbReference type="NCBI Taxonomy" id="3494"/>
    <lineage>
        <taxon>Eukaryota</taxon>
        <taxon>Viridiplantae</taxon>
        <taxon>Streptophyta</taxon>
        <taxon>Embryophyta</taxon>
        <taxon>Tracheophyta</taxon>
        <taxon>Spermatophyta</taxon>
        <taxon>Magnoliopsida</taxon>
        <taxon>eudicotyledons</taxon>
        <taxon>Gunneridae</taxon>
        <taxon>Pentapetalae</taxon>
        <taxon>rosids</taxon>
        <taxon>fabids</taxon>
        <taxon>Rosales</taxon>
        <taxon>Moraceae</taxon>
        <taxon>Ficeae</taxon>
        <taxon>Ficus</taxon>
    </lineage>
</organism>
<proteinExistence type="predicted"/>
<reference evidence="1" key="1">
    <citation type="submission" date="2023-07" db="EMBL/GenBank/DDBJ databases">
        <title>draft genome sequence of fig (Ficus carica).</title>
        <authorList>
            <person name="Takahashi T."/>
            <person name="Nishimura K."/>
        </authorList>
    </citation>
    <scope>NUCLEOTIDE SEQUENCE</scope>
</reference>
<name>A0AA88D891_FICCA</name>
<evidence type="ECO:0000313" key="1">
    <source>
        <dbReference type="EMBL" id="GMN45327.1"/>
    </source>
</evidence>
<gene>
    <name evidence="1" type="ORF">TIFTF001_014514</name>
</gene>
<dbReference type="Proteomes" id="UP001187192">
    <property type="component" value="Unassembled WGS sequence"/>
</dbReference>
<accession>A0AA88D891</accession>
<dbReference type="EMBL" id="BTGU01000020">
    <property type="protein sequence ID" value="GMN45327.1"/>
    <property type="molecule type" value="Genomic_DNA"/>
</dbReference>
<dbReference type="AlphaFoldDB" id="A0AA88D891"/>
<sequence length="73" mass="8523">MNGVEESDEERFFECQVNVTLPSRTPVVGIEFTPNVFVSRNQGSSNVLQQNLLRFTWNFMDDFLLVVHCLWKI</sequence>